<organism evidence="4 5">
    <name type="scientific">Euplotes crassus</name>
    <dbReference type="NCBI Taxonomy" id="5936"/>
    <lineage>
        <taxon>Eukaryota</taxon>
        <taxon>Sar</taxon>
        <taxon>Alveolata</taxon>
        <taxon>Ciliophora</taxon>
        <taxon>Intramacronucleata</taxon>
        <taxon>Spirotrichea</taxon>
        <taxon>Hypotrichia</taxon>
        <taxon>Euplotida</taxon>
        <taxon>Euplotidae</taxon>
        <taxon>Moneuplotes</taxon>
    </lineage>
</organism>
<dbReference type="GO" id="GO:0051028">
    <property type="term" value="P:mRNA transport"/>
    <property type="evidence" value="ECO:0007669"/>
    <property type="project" value="UniProtKB-UniRule"/>
</dbReference>
<keyword evidence="2" id="KW-0653">Protein transport</keyword>
<reference evidence="4" key="1">
    <citation type="submission" date="2023-07" db="EMBL/GenBank/DDBJ databases">
        <authorList>
            <consortium name="AG Swart"/>
            <person name="Singh M."/>
            <person name="Singh A."/>
            <person name="Seah K."/>
            <person name="Emmerich C."/>
        </authorList>
    </citation>
    <scope>NUCLEOTIDE SEQUENCE</scope>
    <source>
        <strain evidence="4">DP1</strain>
    </source>
</reference>
<dbReference type="PANTHER" id="PTHR12612">
    <property type="entry name" value="NUCLEAR TRANSPORT FACTOR 2"/>
    <property type="match status" value="1"/>
</dbReference>
<protein>
    <recommendedName>
        <fullName evidence="2">Nuclear transport factor 2</fullName>
        <shortName evidence="2">NTF-2</shortName>
    </recommendedName>
</protein>
<comment type="caution">
    <text evidence="4">The sequence shown here is derived from an EMBL/GenBank/DDBJ whole genome shotgun (WGS) entry which is preliminary data.</text>
</comment>
<accession>A0AAD1Y574</accession>
<proteinExistence type="predicted"/>
<comment type="subcellular location">
    <subcellularLocation>
        <location evidence="2">Cytoplasm</location>
    </subcellularLocation>
    <subcellularLocation>
        <location evidence="2">Nucleus</location>
    </subcellularLocation>
</comment>
<keyword evidence="2" id="KW-0539">Nucleus</keyword>
<dbReference type="InterPro" id="IPR002075">
    <property type="entry name" value="NTF2_dom"/>
</dbReference>
<dbReference type="FunFam" id="3.10.450.50:FF:000005">
    <property type="entry name" value="Nuclear transport factor 2"/>
    <property type="match status" value="1"/>
</dbReference>
<name>A0AAD1Y574_EUPCR</name>
<dbReference type="Pfam" id="PF02136">
    <property type="entry name" value="NTF2"/>
    <property type="match status" value="1"/>
</dbReference>
<dbReference type="GO" id="GO:0006606">
    <property type="term" value="P:protein import into nucleus"/>
    <property type="evidence" value="ECO:0007669"/>
    <property type="project" value="UniProtKB-ARBA"/>
</dbReference>
<evidence type="ECO:0000313" key="5">
    <source>
        <dbReference type="Proteomes" id="UP001295684"/>
    </source>
</evidence>
<dbReference type="CDD" id="cd00780">
    <property type="entry name" value="NTF2"/>
    <property type="match status" value="1"/>
</dbReference>
<dbReference type="GO" id="GO:0005737">
    <property type="term" value="C:cytoplasm"/>
    <property type="evidence" value="ECO:0007669"/>
    <property type="project" value="UniProtKB-SubCell"/>
</dbReference>
<gene>
    <name evidence="4" type="ORF">ECRASSUSDP1_LOCUS26458</name>
</gene>
<dbReference type="EMBL" id="CAMPGE010027269">
    <property type="protein sequence ID" value="CAI2384918.1"/>
    <property type="molecule type" value="Genomic_DNA"/>
</dbReference>
<evidence type="ECO:0000313" key="4">
    <source>
        <dbReference type="EMBL" id="CAI2384918.1"/>
    </source>
</evidence>
<dbReference type="PROSITE" id="PS50177">
    <property type="entry name" value="NTF2_DOMAIN"/>
    <property type="match status" value="1"/>
</dbReference>
<keyword evidence="1 2" id="KW-0963">Cytoplasm</keyword>
<dbReference type="SUPFAM" id="SSF54427">
    <property type="entry name" value="NTF2-like"/>
    <property type="match status" value="1"/>
</dbReference>
<dbReference type="InterPro" id="IPR032710">
    <property type="entry name" value="NTF2-like_dom_sf"/>
</dbReference>
<feature type="domain" description="NTF2" evidence="3">
    <location>
        <begin position="7"/>
        <end position="118"/>
    </location>
</feature>
<comment type="function">
    <text evidence="2">Has a role in nuclear-cytoplasmic transport of proteins and mRNAs.</text>
</comment>
<sequence>MSDFQTVGEQFCEHYYKTISENRDDLAQLYTEDSMMTYEGDPIKGGAAIMEKLNGLPKISHKVITFDAQPSVGDGIVCMIGGDLIIEGNENPVKFAQTFHLQKGGDFGYYCLNDMFRLNYG</sequence>
<evidence type="ECO:0000256" key="1">
    <source>
        <dbReference type="ARBA" id="ARBA00022490"/>
    </source>
</evidence>
<evidence type="ECO:0000256" key="2">
    <source>
        <dbReference type="RuleBase" id="RU369002"/>
    </source>
</evidence>
<evidence type="ECO:0000259" key="3">
    <source>
        <dbReference type="PROSITE" id="PS50177"/>
    </source>
</evidence>
<dbReference type="Proteomes" id="UP001295684">
    <property type="component" value="Unassembled WGS sequence"/>
</dbReference>
<dbReference type="GO" id="GO:0005635">
    <property type="term" value="C:nuclear envelope"/>
    <property type="evidence" value="ECO:0007669"/>
    <property type="project" value="UniProtKB-ARBA"/>
</dbReference>
<dbReference type="InterPro" id="IPR018222">
    <property type="entry name" value="Nuclear_transport_factor_2_euk"/>
</dbReference>
<keyword evidence="5" id="KW-1185">Reference proteome</keyword>
<keyword evidence="2" id="KW-0813">Transport</keyword>
<dbReference type="AlphaFoldDB" id="A0AAD1Y574"/>
<dbReference type="Gene3D" id="3.10.450.50">
    <property type="match status" value="1"/>
</dbReference>
<dbReference type="InterPro" id="IPR045875">
    <property type="entry name" value="NTF2"/>
</dbReference>